<dbReference type="AlphaFoldDB" id="A0A926JRZ6"/>
<dbReference type="PANTHER" id="PTHR30273:SF2">
    <property type="entry name" value="PROTEIN FECR"/>
    <property type="match status" value="1"/>
</dbReference>
<gene>
    <name evidence="3" type="ORF">IBL28_10620</name>
</gene>
<dbReference type="InterPro" id="IPR032508">
    <property type="entry name" value="FecR_C"/>
</dbReference>
<feature type="domain" description="Protein FecR C-terminal" evidence="2">
    <location>
        <begin position="236"/>
        <end position="305"/>
    </location>
</feature>
<organism evidence="3 4">
    <name type="scientific">Sinomicrobium weinanense</name>
    <dbReference type="NCBI Taxonomy" id="2842200"/>
    <lineage>
        <taxon>Bacteria</taxon>
        <taxon>Pseudomonadati</taxon>
        <taxon>Bacteroidota</taxon>
        <taxon>Flavobacteriia</taxon>
        <taxon>Flavobacteriales</taxon>
        <taxon>Flavobacteriaceae</taxon>
        <taxon>Sinomicrobium</taxon>
    </lineage>
</organism>
<comment type="caution">
    <text evidence="3">The sequence shown here is derived from an EMBL/GenBank/DDBJ whole genome shotgun (WGS) entry which is preliminary data.</text>
</comment>
<feature type="domain" description="FecR protein" evidence="1">
    <location>
        <begin position="97"/>
        <end position="187"/>
    </location>
</feature>
<evidence type="ECO:0000313" key="4">
    <source>
        <dbReference type="Proteomes" id="UP000653730"/>
    </source>
</evidence>
<evidence type="ECO:0000313" key="3">
    <source>
        <dbReference type="EMBL" id="MBC9796425.1"/>
    </source>
</evidence>
<dbReference type="GO" id="GO:0016989">
    <property type="term" value="F:sigma factor antagonist activity"/>
    <property type="evidence" value="ECO:0007669"/>
    <property type="project" value="TreeGrafter"/>
</dbReference>
<dbReference type="Pfam" id="PF04773">
    <property type="entry name" value="FecR"/>
    <property type="match status" value="1"/>
</dbReference>
<sequence>MKKLSYAAVLIMFLGLGYFFYQKQAIDQNKTRVVVDNKAITLEKANGIVRVLSDSLEGFITDEDGNVIGKQNGKELVYNTAILPGATGYNILKIPYGKQFSVQLSDGTKVRLNAGSRLKYPVPFAKGKERRIFLEGEAYFDVAHDAEHPFVVTLNNLNVKVLGTAFNVSDYREDRVSEVVLVRGSVRLQFVDDSVARNKEMMLTPGDQAIYSKSGHTVKTKKVNTDLYTSWINGLMVFRDIPFEIMLKKLERHYNVVFRNNNQKLANEKFSATIDLENDDINTVLEYFNKIYGIDYIIRNNEIIIN</sequence>
<protein>
    <submittedName>
        <fullName evidence="3">DUF4974 domain-containing protein</fullName>
    </submittedName>
</protein>
<dbReference type="Gene3D" id="3.55.50.30">
    <property type="match status" value="1"/>
</dbReference>
<dbReference type="Proteomes" id="UP000653730">
    <property type="component" value="Unassembled WGS sequence"/>
</dbReference>
<reference evidence="3 4" key="1">
    <citation type="submission" date="2020-09" db="EMBL/GenBank/DDBJ databases">
        <title>Sinomicrobium weinanense sp. nov., a halophilic bacteria isolated from saline-alkali soil.</title>
        <authorList>
            <person name="Wu P."/>
            <person name="Ren H."/>
            <person name="Mei Y."/>
            <person name="Liang Y."/>
            <person name="Chen Z."/>
        </authorList>
    </citation>
    <scope>NUCLEOTIDE SEQUENCE [LARGE SCALE GENOMIC DNA]</scope>
    <source>
        <strain evidence="3 4">FJxs</strain>
    </source>
</reference>
<proteinExistence type="predicted"/>
<dbReference type="InterPro" id="IPR012373">
    <property type="entry name" value="Ferrdict_sens_TM"/>
</dbReference>
<dbReference type="RefSeq" id="WP_187965569.1">
    <property type="nucleotide sequence ID" value="NZ_JACVDC010000027.1"/>
</dbReference>
<name>A0A926JRZ6_9FLAO</name>
<dbReference type="InterPro" id="IPR006860">
    <property type="entry name" value="FecR"/>
</dbReference>
<evidence type="ECO:0000259" key="2">
    <source>
        <dbReference type="Pfam" id="PF16344"/>
    </source>
</evidence>
<keyword evidence="4" id="KW-1185">Reference proteome</keyword>
<accession>A0A926JRZ6</accession>
<dbReference type="Pfam" id="PF16344">
    <property type="entry name" value="FecR_C"/>
    <property type="match status" value="1"/>
</dbReference>
<dbReference type="Gene3D" id="2.60.120.1440">
    <property type="match status" value="1"/>
</dbReference>
<dbReference type="EMBL" id="JACVDC010000027">
    <property type="protein sequence ID" value="MBC9796425.1"/>
    <property type="molecule type" value="Genomic_DNA"/>
</dbReference>
<dbReference type="PANTHER" id="PTHR30273">
    <property type="entry name" value="PERIPLASMIC SIGNAL SENSOR AND SIGMA FACTOR ACTIVATOR FECR-RELATED"/>
    <property type="match status" value="1"/>
</dbReference>
<evidence type="ECO:0000259" key="1">
    <source>
        <dbReference type="Pfam" id="PF04773"/>
    </source>
</evidence>